<feature type="transmembrane region" description="Helical" evidence="7">
    <location>
        <begin position="20"/>
        <end position="42"/>
    </location>
</feature>
<evidence type="ECO:0000256" key="1">
    <source>
        <dbReference type="ARBA" id="ARBA00004651"/>
    </source>
</evidence>
<feature type="transmembrane region" description="Helical" evidence="7">
    <location>
        <begin position="113"/>
        <end position="134"/>
    </location>
</feature>
<dbReference type="GO" id="GO:0005886">
    <property type="term" value="C:plasma membrane"/>
    <property type="evidence" value="ECO:0007669"/>
    <property type="project" value="UniProtKB-SubCell"/>
</dbReference>
<dbReference type="STRING" id="869211.Spith_0076"/>
<dbReference type="AlphaFoldDB" id="G0GBK4"/>
<feature type="transmembrane region" description="Helical" evidence="7">
    <location>
        <begin position="278"/>
        <end position="300"/>
    </location>
</feature>
<keyword evidence="3" id="KW-1003">Cell membrane</keyword>
<protein>
    <submittedName>
        <fullName evidence="9">ABC-type transporter, integral membrane subunit</fullName>
    </submittedName>
</protein>
<gene>
    <name evidence="9" type="ordered locus">Spith_0076</name>
</gene>
<comment type="similarity">
    <text evidence="7">Belongs to the binding-protein-dependent transport system permease family.</text>
</comment>
<dbReference type="InterPro" id="IPR035906">
    <property type="entry name" value="MetI-like_sf"/>
</dbReference>
<name>G0GBK4_WINT7</name>
<feature type="transmembrane region" description="Helical" evidence="7">
    <location>
        <begin position="208"/>
        <end position="230"/>
    </location>
</feature>
<evidence type="ECO:0000256" key="6">
    <source>
        <dbReference type="ARBA" id="ARBA00023136"/>
    </source>
</evidence>
<dbReference type="Proteomes" id="UP000007254">
    <property type="component" value="Chromosome"/>
</dbReference>
<proteinExistence type="inferred from homology"/>
<feature type="transmembrane region" description="Helical" evidence="7">
    <location>
        <begin position="162"/>
        <end position="187"/>
    </location>
</feature>
<evidence type="ECO:0000256" key="3">
    <source>
        <dbReference type="ARBA" id="ARBA00022475"/>
    </source>
</evidence>
<feature type="domain" description="ABC transmembrane type-1" evidence="8">
    <location>
        <begin position="75"/>
        <end position="296"/>
    </location>
</feature>
<dbReference type="KEGG" id="stq:Spith_0076"/>
<comment type="subcellular location">
    <subcellularLocation>
        <location evidence="1 7">Cell membrane</location>
        <topology evidence="1 7">Multi-pass membrane protein</topology>
    </subcellularLocation>
</comment>
<dbReference type="SUPFAM" id="SSF161098">
    <property type="entry name" value="MetI-like"/>
    <property type="match status" value="1"/>
</dbReference>
<evidence type="ECO:0000313" key="9">
    <source>
        <dbReference type="EMBL" id="AEJ60363.1"/>
    </source>
</evidence>
<evidence type="ECO:0000256" key="7">
    <source>
        <dbReference type="RuleBase" id="RU363032"/>
    </source>
</evidence>
<dbReference type="InterPro" id="IPR051393">
    <property type="entry name" value="ABC_transporter_permease"/>
</dbReference>
<organism evidence="9 10">
    <name type="scientific">Winmispira thermophila (strain ATCC 700085 / DSM 6578 / Z-1203)</name>
    <name type="common">Spirochaeta thermophila</name>
    <dbReference type="NCBI Taxonomy" id="869211"/>
    <lineage>
        <taxon>Bacteria</taxon>
        <taxon>Pseudomonadati</taxon>
        <taxon>Spirochaetota</taxon>
        <taxon>Spirochaetia</taxon>
        <taxon>Winmispirales</taxon>
        <taxon>Winmispiraceae</taxon>
        <taxon>Winmispira</taxon>
    </lineage>
</organism>
<dbReference type="HOGENOM" id="CLU_016047_0_2_12"/>
<sequence>MRRTDTVSRLLTRRNRMGYLYILPWVIGFLFLQVFPIAYSFYISLTKWDLLGTPSFVGWENFRGLLEDEIFFLALRNNLLFMVFGVGGGLLLSLFMAALISEPAVPGRGFFRVLFFLPSLVMPVALGLMMAPIFGTENYGLINLVLKKLGLGQVEWLGDPGLAIWTVVIVNFWTVGASMIIFLAGITNLPRSYYEAAAIDGAGWWTRLFRITVPLLSPVLLFQLISGLIYGLRIFDLPAALANIGGSRSVMMGKDNSLAFLVFYLYTKAFRYWEMGSAAAIGWVVFLVGFALTVVIIRYMRGSSQEGGV</sequence>
<dbReference type="PROSITE" id="PS50928">
    <property type="entry name" value="ABC_TM1"/>
    <property type="match status" value="1"/>
</dbReference>
<accession>G0GBK4</accession>
<feature type="transmembrane region" description="Helical" evidence="7">
    <location>
        <begin position="79"/>
        <end position="101"/>
    </location>
</feature>
<dbReference type="CDD" id="cd06261">
    <property type="entry name" value="TM_PBP2"/>
    <property type="match status" value="1"/>
</dbReference>
<dbReference type="Gene3D" id="1.10.3720.10">
    <property type="entry name" value="MetI-like"/>
    <property type="match status" value="1"/>
</dbReference>
<evidence type="ECO:0000256" key="4">
    <source>
        <dbReference type="ARBA" id="ARBA00022692"/>
    </source>
</evidence>
<keyword evidence="5 7" id="KW-1133">Transmembrane helix</keyword>
<dbReference type="Pfam" id="PF00528">
    <property type="entry name" value="BPD_transp_1"/>
    <property type="match status" value="1"/>
</dbReference>
<keyword evidence="2 7" id="KW-0813">Transport</keyword>
<dbReference type="GO" id="GO:0055085">
    <property type="term" value="P:transmembrane transport"/>
    <property type="evidence" value="ECO:0007669"/>
    <property type="project" value="InterPro"/>
</dbReference>
<dbReference type="PANTHER" id="PTHR30193">
    <property type="entry name" value="ABC TRANSPORTER PERMEASE PROTEIN"/>
    <property type="match status" value="1"/>
</dbReference>
<evidence type="ECO:0000259" key="8">
    <source>
        <dbReference type="PROSITE" id="PS50928"/>
    </source>
</evidence>
<evidence type="ECO:0000256" key="2">
    <source>
        <dbReference type="ARBA" id="ARBA00022448"/>
    </source>
</evidence>
<dbReference type="PANTHER" id="PTHR30193:SF1">
    <property type="entry name" value="ABC TRANSPORTER PERMEASE PROTEIN YESP-RELATED"/>
    <property type="match status" value="1"/>
</dbReference>
<evidence type="ECO:0000313" key="10">
    <source>
        <dbReference type="Proteomes" id="UP000007254"/>
    </source>
</evidence>
<reference evidence="9 10" key="1">
    <citation type="submission" date="2011-06" db="EMBL/GenBank/DDBJ databases">
        <title>The complete genome of Spirochaeta thermophila DSM 6578.</title>
        <authorList>
            <consortium name="US DOE Joint Genome Institute (JGI-PGF)"/>
            <person name="Lucas S."/>
            <person name="Lapidus A."/>
            <person name="Bruce D."/>
            <person name="Goodwin L."/>
            <person name="Pitluck S."/>
            <person name="Peters L."/>
            <person name="Kyrpides N."/>
            <person name="Mavromatis K."/>
            <person name="Ivanova N."/>
            <person name="Mikailova N."/>
            <person name="Pagani I."/>
            <person name="Chertkov O."/>
            <person name="Detter J.C."/>
            <person name="Tapia R."/>
            <person name="Han C."/>
            <person name="Land M."/>
            <person name="Hauser L."/>
            <person name="Markowitz V."/>
            <person name="Cheng J.-F."/>
            <person name="Hugenholtz P."/>
            <person name="Woyke T."/>
            <person name="Wu D."/>
            <person name="Spring S."/>
            <person name="Merkhoffer B."/>
            <person name="Schneider S."/>
            <person name="Klenk H.-P."/>
            <person name="Eisen J.A."/>
        </authorList>
    </citation>
    <scope>NUCLEOTIDE SEQUENCE [LARGE SCALE GENOMIC DNA]</scope>
    <source>
        <strain evidence="10">ATCC 700085 / DSM 6578 / Z-1203</strain>
    </source>
</reference>
<keyword evidence="10" id="KW-1185">Reference proteome</keyword>
<dbReference type="InterPro" id="IPR000515">
    <property type="entry name" value="MetI-like"/>
</dbReference>
<keyword evidence="4 7" id="KW-0812">Transmembrane</keyword>
<dbReference type="RefSeq" id="WP_014623769.1">
    <property type="nucleotide sequence ID" value="NC_017583.1"/>
</dbReference>
<dbReference type="EMBL" id="CP002903">
    <property type="protein sequence ID" value="AEJ60363.1"/>
    <property type="molecule type" value="Genomic_DNA"/>
</dbReference>
<dbReference type="OrthoDB" id="9787541at2"/>
<keyword evidence="6 7" id="KW-0472">Membrane</keyword>
<dbReference type="SUPFAM" id="SSF160964">
    <property type="entry name" value="MalF N-terminal region-like"/>
    <property type="match status" value="1"/>
</dbReference>
<evidence type="ECO:0000256" key="5">
    <source>
        <dbReference type="ARBA" id="ARBA00022989"/>
    </source>
</evidence>